<evidence type="ECO:0000313" key="3">
    <source>
        <dbReference type="Proteomes" id="UP000251002"/>
    </source>
</evidence>
<organism evidence="2 3">
    <name type="scientific">Planococcus halotolerans</name>
    <dbReference type="NCBI Taxonomy" id="2233542"/>
    <lineage>
        <taxon>Bacteria</taxon>
        <taxon>Bacillati</taxon>
        <taxon>Bacillota</taxon>
        <taxon>Bacilli</taxon>
        <taxon>Bacillales</taxon>
        <taxon>Caryophanaceae</taxon>
        <taxon>Planococcus</taxon>
    </lineage>
</organism>
<keyword evidence="1" id="KW-1133">Transmembrane helix</keyword>
<dbReference type="RefSeq" id="WP_112223627.1">
    <property type="nucleotide sequence ID" value="NZ_CP047673.1"/>
</dbReference>
<dbReference type="AlphaFoldDB" id="A0A365KXP3"/>
<feature type="transmembrane region" description="Helical" evidence="1">
    <location>
        <begin position="6"/>
        <end position="27"/>
    </location>
</feature>
<dbReference type="Proteomes" id="UP000251002">
    <property type="component" value="Unassembled WGS sequence"/>
</dbReference>
<comment type="caution">
    <text evidence="2">The sequence shown here is derived from an EMBL/GenBank/DDBJ whole genome shotgun (WGS) entry which is preliminary data.</text>
</comment>
<keyword evidence="3" id="KW-1185">Reference proteome</keyword>
<proteinExistence type="predicted"/>
<sequence>MAYAIYRVFHLLWTGFLAFLTSIPILERGSLGRVVWDETFFLTIWLLGASLLFTKRFNVYGMIFTLAPLVFTAPIFIFMLSI</sequence>
<keyword evidence="1" id="KW-0472">Membrane</keyword>
<feature type="transmembrane region" description="Helical" evidence="1">
    <location>
        <begin position="34"/>
        <end position="53"/>
    </location>
</feature>
<accession>A0A365KXP3</accession>
<gene>
    <name evidence="2" type="ORF">DP120_10510</name>
</gene>
<reference evidence="2 3" key="1">
    <citation type="submission" date="2018-06" db="EMBL/GenBank/DDBJ databases">
        <title>The draft genome sequences of strains SCU63 and S1.</title>
        <authorList>
            <person name="Gan L."/>
        </authorList>
    </citation>
    <scope>NUCLEOTIDE SEQUENCE [LARGE SCALE GENOMIC DNA]</scope>
    <source>
        <strain evidence="2 3">SCU63</strain>
    </source>
</reference>
<name>A0A365KXP3_9BACL</name>
<protein>
    <submittedName>
        <fullName evidence="2">Uncharacterized protein</fullName>
    </submittedName>
</protein>
<feature type="transmembrane region" description="Helical" evidence="1">
    <location>
        <begin position="59"/>
        <end position="80"/>
    </location>
</feature>
<dbReference type="EMBL" id="QLZR01000003">
    <property type="protein sequence ID" value="RAZ77900.1"/>
    <property type="molecule type" value="Genomic_DNA"/>
</dbReference>
<evidence type="ECO:0000256" key="1">
    <source>
        <dbReference type="SAM" id="Phobius"/>
    </source>
</evidence>
<keyword evidence="1" id="KW-0812">Transmembrane</keyword>
<evidence type="ECO:0000313" key="2">
    <source>
        <dbReference type="EMBL" id="RAZ77900.1"/>
    </source>
</evidence>